<dbReference type="GO" id="GO:0003676">
    <property type="term" value="F:nucleic acid binding"/>
    <property type="evidence" value="ECO:0007669"/>
    <property type="project" value="InterPro"/>
</dbReference>
<dbReference type="SUPFAM" id="SSF53098">
    <property type="entry name" value="Ribonuclease H-like"/>
    <property type="match status" value="1"/>
</dbReference>
<protein>
    <recommendedName>
        <fullName evidence="1">YprB ribonuclease H-like domain-containing protein</fullName>
    </recommendedName>
</protein>
<dbReference type="Pfam" id="PF13482">
    <property type="entry name" value="RNase_H_2"/>
    <property type="match status" value="1"/>
</dbReference>
<evidence type="ECO:0000313" key="2">
    <source>
        <dbReference type="EMBL" id="SVD41469.1"/>
    </source>
</evidence>
<dbReference type="EMBL" id="UINC01149170">
    <property type="protein sequence ID" value="SVD41469.1"/>
    <property type="molecule type" value="Genomic_DNA"/>
</dbReference>
<feature type="domain" description="YprB ribonuclease H-like" evidence="1">
    <location>
        <begin position="4"/>
        <end position="122"/>
    </location>
</feature>
<evidence type="ECO:0000259" key="1">
    <source>
        <dbReference type="Pfam" id="PF13482"/>
    </source>
</evidence>
<organism evidence="2">
    <name type="scientific">marine metagenome</name>
    <dbReference type="NCBI Taxonomy" id="408172"/>
    <lineage>
        <taxon>unclassified sequences</taxon>
        <taxon>metagenomes</taxon>
        <taxon>ecological metagenomes</taxon>
    </lineage>
</organism>
<dbReference type="AlphaFoldDB" id="A0A382V4P3"/>
<gene>
    <name evidence="2" type="ORF">METZ01_LOCUS394323</name>
</gene>
<proteinExistence type="predicted"/>
<name>A0A382V4P3_9ZZZZ</name>
<dbReference type="InterPro" id="IPR036397">
    <property type="entry name" value="RNaseH_sf"/>
</dbReference>
<dbReference type="InterPro" id="IPR012337">
    <property type="entry name" value="RNaseH-like_sf"/>
</dbReference>
<accession>A0A382V4P3</accession>
<dbReference type="Gene3D" id="3.30.420.10">
    <property type="entry name" value="Ribonuclease H-like superfamily/Ribonuclease H"/>
    <property type="match status" value="1"/>
</dbReference>
<reference evidence="2" key="1">
    <citation type="submission" date="2018-05" db="EMBL/GenBank/DDBJ databases">
        <authorList>
            <person name="Lanie J.A."/>
            <person name="Ng W.-L."/>
            <person name="Kazmierczak K.M."/>
            <person name="Andrzejewski T.M."/>
            <person name="Davidsen T.M."/>
            <person name="Wayne K.J."/>
            <person name="Tettelin H."/>
            <person name="Glass J.I."/>
            <person name="Rusch D."/>
            <person name="Podicherti R."/>
            <person name="Tsui H.-C.T."/>
            <person name="Winkler M.E."/>
        </authorList>
    </citation>
    <scope>NUCLEOTIDE SEQUENCE</scope>
</reference>
<sequence>MNYYLDIETTGLDPLHSKIITIQYMELDRNTGKPVGPLKILKEWESDEKTILKRFIEDFVPGKQWAFIPIGFNLQFEHKFLWQRCISNGLQPVDILNGPFLDLKTVAVLMNKGEFKGASLHKMTNKPHSGAIVVQWYGEKKYAEIESYIKTEADEFSNFCVRLYEKMPPLLEMIDSNGDVNVYKRR</sequence>
<dbReference type="InterPro" id="IPR038720">
    <property type="entry name" value="YprB_RNase_H-like_dom"/>
</dbReference>